<evidence type="ECO:0000259" key="6">
    <source>
        <dbReference type="PROSITE" id="PS50835"/>
    </source>
</evidence>
<dbReference type="Ensembl" id="ENSNBRT00000026189.1">
    <property type="protein sequence ID" value="ENSNBRP00000025519.1"/>
    <property type="gene ID" value="ENSNBRG00000019507.1"/>
</dbReference>
<dbReference type="Pfam" id="PF07686">
    <property type="entry name" value="V-set"/>
    <property type="match status" value="2"/>
</dbReference>
<evidence type="ECO:0000256" key="2">
    <source>
        <dbReference type="ARBA" id="ARBA00023130"/>
    </source>
</evidence>
<proteinExistence type="predicted"/>
<name>A0A3Q4N2U9_NEOBR</name>
<reference evidence="7" key="1">
    <citation type="submission" date="2025-08" db="UniProtKB">
        <authorList>
            <consortium name="Ensembl"/>
        </authorList>
    </citation>
    <scope>IDENTIFICATION</scope>
</reference>
<dbReference type="AlphaFoldDB" id="A0A3Q4N2U9"/>
<dbReference type="OMA" id="MAINNTV"/>
<dbReference type="PROSITE" id="PS50835">
    <property type="entry name" value="IG_LIKE"/>
    <property type="match status" value="1"/>
</dbReference>
<dbReference type="Proteomes" id="UP000261580">
    <property type="component" value="Unassembled WGS sequence"/>
</dbReference>
<dbReference type="GeneTree" id="ENSGT01150000287077"/>
<evidence type="ECO:0000256" key="4">
    <source>
        <dbReference type="ARBA" id="ARBA00023319"/>
    </source>
</evidence>
<keyword evidence="4" id="KW-0393">Immunoglobulin domain</keyword>
<evidence type="ECO:0000256" key="5">
    <source>
        <dbReference type="ARBA" id="ARBA00043266"/>
    </source>
</evidence>
<dbReference type="SUPFAM" id="SSF48726">
    <property type="entry name" value="Immunoglobulin"/>
    <property type="match status" value="2"/>
</dbReference>
<protein>
    <recommendedName>
        <fullName evidence="6">Ig-like domain-containing protein</fullName>
    </recommendedName>
</protein>
<dbReference type="SMART" id="SM00406">
    <property type="entry name" value="IGv"/>
    <property type="match status" value="2"/>
</dbReference>
<accession>A0A3Q4N2U9</accession>
<keyword evidence="1" id="KW-0732">Signal</keyword>
<dbReference type="InterPro" id="IPR013783">
    <property type="entry name" value="Ig-like_fold"/>
</dbReference>
<keyword evidence="5" id="KW-0391">Immunity</keyword>
<dbReference type="PANTHER" id="PTHR19367">
    <property type="entry name" value="T-CELL RECEPTOR ALPHA CHAIN V REGION"/>
    <property type="match status" value="1"/>
</dbReference>
<dbReference type="GO" id="GO:0002250">
    <property type="term" value="P:adaptive immune response"/>
    <property type="evidence" value="ECO:0007669"/>
    <property type="project" value="UniProtKB-KW"/>
</dbReference>
<evidence type="ECO:0000313" key="7">
    <source>
        <dbReference type="Ensembl" id="ENSNBRP00000025519.1"/>
    </source>
</evidence>
<evidence type="ECO:0000313" key="8">
    <source>
        <dbReference type="Proteomes" id="UP000261580"/>
    </source>
</evidence>
<dbReference type="InterPro" id="IPR003599">
    <property type="entry name" value="Ig_sub"/>
</dbReference>
<dbReference type="GO" id="GO:0042101">
    <property type="term" value="C:T cell receptor complex"/>
    <property type="evidence" value="ECO:0007669"/>
    <property type="project" value="UniProtKB-KW"/>
</dbReference>
<feature type="domain" description="Ig-like" evidence="6">
    <location>
        <begin position="1"/>
        <end position="103"/>
    </location>
</feature>
<keyword evidence="3" id="KW-0675">Receptor</keyword>
<dbReference type="Gene3D" id="2.60.40.10">
    <property type="entry name" value="Immunoglobulins"/>
    <property type="match status" value="2"/>
</dbReference>
<organism evidence="7 8">
    <name type="scientific">Neolamprologus brichardi</name>
    <name type="common">Fairy cichlid</name>
    <name type="synonym">Lamprologus brichardi</name>
    <dbReference type="NCBI Taxonomy" id="32507"/>
    <lineage>
        <taxon>Eukaryota</taxon>
        <taxon>Metazoa</taxon>
        <taxon>Chordata</taxon>
        <taxon>Craniata</taxon>
        <taxon>Vertebrata</taxon>
        <taxon>Euteleostomi</taxon>
        <taxon>Actinopterygii</taxon>
        <taxon>Neopterygii</taxon>
        <taxon>Teleostei</taxon>
        <taxon>Neoteleostei</taxon>
        <taxon>Acanthomorphata</taxon>
        <taxon>Ovalentaria</taxon>
        <taxon>Cichlomorphae</taxon>
        <taxon>Cichliformes</taxon>
        <taxon>Cichlidae</taxon>
        <taxon>African cichlids</taxon>
        <taxon>Pseudocrenilabrinae</taxon>
        <taxon>Lamprologini</taxon>
        <taxon>Neolamprologus</taxon>
    </lineage>
</organism>
<keyword evidence="2" id="KW-1064">Adaptive immunity</keyword>
<keyword evidence="5" id="KW-1279">T cell receptor</keyword>
<evidence type="ECO:0000256" key="1">
    <source>
        <dbReference type="ARBA" id="ARBA00022729"/>
    </source>
</evidence>
<keyword evidence="8" id="KW-1185">Reference proteome</keyword>
<dbReference type="Bgee" id="ENSNBRG00000019507">
    <property type="expression patterns" value="Expressed in mesonephros and 1 other cell type or tissue"/>
</dbReference>
<dbReference type="SMART" id="SM00409">
    <property type="entry name" value="IG"/>
    <property type="match status" value="2"/>
</dbReference>
<dbReference type="InterPro" id="IPR036179">
    <property type="entry name" value="Ig-like_dom_sf"/>
</dbReference>
<dbReference type="InterPro" id="IPR013106">
    <property type="entry name" value="Ig_V-set"/>
</dbReference>
<dbReference type="PANTHER" id="PTHR19367:SF18">
    <property type="entry name" value="T CELL RECEPTOR ALPHA VARIABLE 16"/>
    <property type="match status" value="1"/>
</dbReference>
<evidence type="ECO:0000256" key="3">
    <source>
        <dbReference type="ARBA" id="ARBA00023170"/>
    </source>
</evidence>
<dbReference type="STRING" id="32507.ENSNBRP00000025519"/>
<reference evidence="7" key="2">
    <citation type="submission" date="2025-09" db="UniProtKB">
        <authorList>
            <consortium name="Ensembl"/>
        </authorList>
    </citation>
    <scope>IDENTIFICATION</scope>
</reference>
<dbReference type="InterPro" id="IPR007110">
    <property type="entry name" value="Ig-like_dom"/>
</dbReference>
<sequence>TDFTETEGESVTLTCSYETSASDAYLHWYRHHSDLQAPQFILWKQGKGGSAENIPDKRYGSKTTDRSTNLTIAALTLADTALYYCSVIPAVSDSDHNNLNTFSLVDVSCEELSPVHGEHTQLSVEGNTASLSYNYPKLVFTDYFFWYRQHPGKPPQFLISHSASESVLNNPVAGLKVKVEEKLIQMSISSITVADSAVYFCAVKPTVTGNPESLYKNHHLS</sequence>
<dbReference type="InterPro" id="IPR051287">
    <property type="entry name" value="TCR_variable_region"/>
</dbReference>